<evidence type="ECO:0000313" key="2">
    <source>
        <dbReference type="EMBL" id="CAB4584863.1"/>
    </source>
</evidence>
<feature type="compositionally biased region" description="Low complexity" evidence="1">
    <location>
        <begin position="70"/>
        <end position="84"/>
    </location>
</feature>
<accession>A0A6J6FCC3</accession>
<organism evidence="2">
    <name type="scientific">freshwater metagenome</name>
    <dbReference type="NCBI Taxonomy" id="449393"/>
    <lineage>
        <taxon>unclassified sequences</taxon>
        <taxon>metagenomes</taxon>
        <taxon>ecological metagenomes</taxon>
    </lineage>
</organism>
<gene>
    <name evidence="2" type="ORF">UFOPK1773_00410</name>
</gene>
<name>A0A6J6FCC3_9ZZZZ</name>
<protein>
    <submittedName>
        <fullName evidence="2">Unannotated protein</fullName>
    </submittedName>
</protein>
<dbReference type="CDD" id="cd15482">
    <property type="entry name" value="Sialidase_non-viral"/>
    <property type="match status" value="1"/>
</dbReference>
<reference evidence="2" key="1">
    <citation type="submission" date="2020-05" db="EMBL/GenBank/DDBJ databases">
        <authorList>
            <person name="Chiriac C."/>
            <person name="Salcher M."/>
            <person name="Ghai R."/>
            <person name="Kavagutti S V."/>
        </authorList>
    </citation>
    <scope>NUCLEOTIDE SEQUENCE</scope>
</reference>
<dbReference type="Gene3D" id="2.115.10.20">
    <property type="entry name" value="Glycosyl hydrolase domain, family 43"/>
    <property type="match status" value="1"/>
</dbReference>
<dbReference type="InterPro" id="IPR023296">
    <property type="entry name" value="Glyco_hydro_beta-prop_sf"/>
</dbReference>
<dbReference type="InterPro" id="IPR036278">
    <property type="entry name" value="Sialidase_sf"/>
</dbReference>
<proteinExistence type="predicted"/>
<sequence>MKRTPLALVALLLLIIGTAIPAHGAAANAPGTKCTKAGASAKSGSVMVKCVKSGSKLLWQKVVVATKVAPTPSNSTAPSTSETSQDATSTSSQNSPKPNVPKGPPMPGNPCATNGETQPLGAGSITCINFKWEPVNPAGSGTAPVGNAPSGSASSNFGLTNTAEITPWAYLSVIGSGSQGLGNVSDASLVQEPSGKIRVYFKNGNDSEANLKGFDNFIHSATSTDGGKTWTIESGVRIAVQSPVEVLPKTGGGYQAWGWGHKPGNDYLYYAESADGLTFTEIAIPGLDVTKCKTSSGQAMGPMGDPAIVKLSDGTWLMHLQGFGVGNTGPEFARWACVATSPDGKTWTPVQSRSYGGSPDVQTNPNIYMNKSGKIEWMWPSPLGVITKVGDGNDYGDANTYIQAGDPERLDLADGTELYAMGGFDNRAGGVITFAKKVNNSYSIATVMGGPSTGGSPNRKMTWTVSGASESQITVQNFCLNKDVKNISGATVTMTTTGGVVTVVATDPANDHACVGVLVGPERIIG</sequence>
<evidence type="ECO:0000256" key="1">
    <source>
        <dbReference type="SAM" id="MobiDB-lite"/>
    </source>
</evidence>
<dbReference type="AlphaFoldDB" id="A0A6J6FCC3"/>
<dbReference type="EMBL" id="CAEZUA010000016">
    <property type="protein sequence ID" value="CAB4584863.1"/>
    <property type="molecule type" value="Genomic_DNA"/>
</dbReference>
<feature type="compositionally biased region" description="Pro residues" evidence="1">
    <location>
        <begin position="98"/>
        <end position="108"/>
    </location>
</feature>
<dbReference type="SUPFAM" id="SSF50939">
    <property type="entry name" value="Sialidases"/>
    <property type="match status" value="1"/>
</dbReference>
<feature type="compositionally biased region" description="Polar residues" evidence="1">
    <location>
        <begin position="85"/>
        <end position="95"/>
    </location>
</feature>
<feature type="region of interest" description="Disordered" evidence="1">
    <location>
        <begin position="70"/>
        <end position="117"/>
    </location>
</feature>